<proteinExistence type="predicted"/>
<protein>
    <submittedName>
        <fullName evidence="4">Response regulator</fullName>
    </submittedName>
</protein>
<dbReference type="EMBL" id="CP101717">
    <property type="protein sequence ID" value="WLD59514.1"/>
    <property type="molecule type" value="Genomic_DNA"/>
</dbReference>
<evidence type="ECO:0000259" key="3">
    <source>
        <dbReference type="PROSITE" id="PS50110"/>
    </source>
</evidence>
<feature type="modified residue" description="4-aspartylphosphate" evidence="2">
    <location>
        <position position="54"/>
    </location>
</feature>
<accession>A0AB38YJ86</accession>
<dbReference type="PANTHER" id="PTHR44591:SF24">
    <property type="entry name" value="PROTEIN-GLUTAMATE METHYLESTERASE_PROTEIN-GLUTAMINE GLUTAMINASE 1"/>
    <property type="match status" value="1"/>
</dbReference>
<evidence type="ECO:0000313" key="4">
    <source>
        <dbReference type="EMBL" id="WLD59514.1"/>
    </source>
</evidence>
<reference evidence="4" key="1">
    <citation type="submission" date="2022-07" db="EMBL/GenBank/DDBJ databases">
        <title>Complete genome sequence of Salinispirillum sp. LH10-3-1 capable of multiple carbohydrate inversion isolated from a soda lake.</title>
        <authorList>
            <person name="Liu J."/>
            <person name="Zhai Y."/>
            <person name="Zhang H."/>
            <person name="Yang H."/>
            <person name="Qu J."/>
            <person name="Li J."/>
        </authorList>
    </citation>
    <scope>NUCLEOTIDE SEQUENCE</scope>
    <source>
        <strain evidence="4">LH 10-3-1</strain>
    </source>
</reference>
<dbReference type="InterPro" id="IPR001789">
    <property type="entry name" value="Sig_transdc_resp-reg_receiver"/>
</dbReference>
<sequence length="121" mass="13369">MSTPILICDDSSFARKQMARTLPPDWDVTISYAENGLEALDAVRAGKGNIMFLDLTMPIMDGYQVLEVIKKEDLPCMVIVVSGDVQPEAVARVKQLGALDFIEKPIDPDKTRQVLSEFGIL</sequence>
<dbReference type="Gene3D" id="3.40.50.2300">
    <property type="match status" value="1"/>
</dbReference>
<dbReference type="GO" id="GO:0000160">
    <property type="term" value="P:phosphorelay signal transduction system"/>
    <property type="evidence" value="ECO:0007669"/>
    <property type="project" value="InterPro"/>
</dbReference>
<evidence type="ECO:0000256" key="1">
    <source>
        <dbReference type="ARBA" id="ARBA00022553"/>
    </source>
</evidence>
<keyword evidence="1 2" id="KW-0597">Phosphoprotein</keyword>
<dbReference type="PANTHER" id="PTHR44591">
    <property type="entry name" value="STRESS RESPONSE REGULATOR PROTEIN 1"/>
    <property type="match status" value="1"/>
</dbReference>
<name>A0AB38YJ86_9GAMM</name>
<dbReference type="SMART" id="SM00448">
    <property type="entry name" value="REC"/>
    <property type="match status" value="1"/>
</dbReference>
<gene>
    <name evidence="4" type="ORF">NFC81_06970</name>
</gene>
<dbReference type="RefSeq" id="WP_304996806.1">
    <property type="nucleotide sequence ID" value="NZ_CP101717.1"/>
</dbReference>
<dbReference type="AlphaFoldDB" id="A0AB38YJ86"/>
<dbReference type="PROSITE" id="PS50110">
    <property type="entry name" value="RESPONSE_REGULATORY"/>
    <property type="match status" value="1"/>
</dbReference>
<dbReference type="Pfam" id="PF00072">
    <property type="entry name" value="Response_reg"/>
    <property type="match status" value="1"/>
</dbReference>
<dbReference type="InterPro" id="IPR011006">
    <property type="entry name" value="CheY-like_superfamily"/>
</dbReference>
<dbReference type="CDD" id="cd17593">
    <property type="entry name" value="REC_CheC-like"/>
    <property type="match status" value="1"/>
</dbReference>
<organism evidence="4">
    <name type="scientific">Salinispirillum sp. LH 10-3-1</name>
    <dbReference type="NCBI Taxonomy" id="2952525"/>
    <lineage>
        <taxon>Bacteria</taxon>
        <taxon>Pseudomonadati</taxon>
        <taxon>Pseudomonadota</taxon>
        <taxon>Gammaproteobacteria</taxon>
        <taxon>Oceanospirillales</taxon>
        <taxon>Saccharospirillaceae</taxon>
        <taxon>Salinispirillum</taxon>
    </lineage>
</organism>
<evidence type="ECO:0000256" key="2">
    <source>
        <dbReference type="PROSITE-ProRule" id="PRU00169"/>
    </source>
</evidence>
<dbReference type="SUPFAM" id="SSF52172">
    <property type="entry name" value="CheY-like"/>
    <property type="match status" value="1"/>
</dbReference>
<dbReference type="InterPro" id="IPR050595">
    <property type="entry name" value="Bact_response_regulator"/>
</dbReference>
<feature type="domain" description="Response regulatory" evidence="3">
    <location>
        <begin position="4"/>
        <end position="119"/>
    </location>
</feature>